<dbReference type="InterPro" id="IPR000994">
    <property type="entry name" value="Pept_M24"/>
</dbReference>
<dbReference type="Gene3D" id="3.90.230.10">
    <property type="entry name" value="Creatinase/methionine aminopeptidase superfamily"/>
    <property type="match status" value="1"/>
</dbReference>
<dbReference type="Gene3D" id="3.40.350.10">
    <property type="entry name" value="Creatinase/prolidase N-terminal domain"/>
    <property type="match status" value="1"/>
</dbReference>
<dbReference type="Pfam" id="PF05195">
    <property type="entry name" value="AMP_N"/>
    <property type="match status" value="1"/>
</dbReference>
<accession>A0A451DLU6</accession>
<reference evidence="14 15" key="1">
    <citation type="submission" date="2019-02" db="EMBL/GenBank/DDBJ databases">
        <authorList>
            <person name="Manzano-Marin A."/>
            <person name="Manzano-Marin A."/>
        </authorList>
    </citation>
    <scope>NUCLEOTIDE SEQUENCE [LARGE SCALE GENOMIC DNA]</scope>
    <source>
        <strain evidence="14 15">ErCipseudotaxifoliae</strain>
    </source>
</reference>
<keyword evidence="15" id="KW-1185">Reference proteome</keyword>
<evidence type="ECO:0000256" key="1">
    <source>
        <dbReference type="ARBA" id="ARBA00001424"/>
    </source>
</evidence>
<keyword evidence="7 14" id="KW-0378">Hydrolase</keyword>
<dbReference type="CDD" id="cd01087">
    <property type="entry name" value="Prolidase"/>
    <property type="match status" value="1"/>
</dbReference>
<dbReference type="EMBL" id="LR217725">
    <property type="protein sequence ID" value="VFP87711.1"/>
    <property type="molecule type" value="Genomic_DNA"/>
</dbReference>
<keyword evidence="9" id="KW-0464">Manganese</keyword>
<keyword evidence="6" id="KW-0479">Metal-binding</keyword>
<dbReference type="GO" id="GO:0005829">
    <property type="term" value="C:cytosol"/>
    <property type="evidence" value="ECO:0007669"/>
    <property type="project" value="TreeGrafter"/>
</dbReference>
<evidence type="ECO:0000256" key="8">
    <source>
        <dbReference type="ARBA" id="ARBA00023049"/>
    </source>
</evidence>
<evidence type="ECO:0000256" key="11">
    <source>
        <dbReference type="ARBA" id="ARBA00075356"/>
    </source>
</evidence>
<sequence length="438" mass="49586">MTKKEFLHRRKALLSKMTPSSGALFFAAPVVIRSKDSAYPYRQNSDFWYFTGFNESEAALLLIKSATYQNCSVLFNRRSTFRTQVWLGNCLGQEAALSQLSVDYAFPWDTMSNNICLFLNSLKIIYHAQGQDSFADTILFSVLDKLHKGASRKSSPPIRIADWRPWVHEMRLVKSKAEQDLLRKAGRISALAHQRAMSCLSPDMYEYQLEGEIQYEFSRYGARFSSYNTIIASGKNACILHYNNNEKQMKSGELVLIDAGCELQGYAGDVTRTIPVNGAFTTPQRAIYSIVLDAINLGLSLYKPGATILYVTKCVTRMITRRLIQLKILHGHEEALIESDALNKFFMHKLSHWLGLDVHDVGNYGTNYNRVLEPGMVLTIEPGIYIPPDANVPKEYLGIGIRIEDDILITKDGNENLTVLAEKDIRTIETLMINKKKL</sequence>
<evidence type="ECO:0000256" key="12">
    <source>
        <dbReference type="ARBA" id="ARBA00081411"/>
    </source>
</evidence>
<evidence type="ECO:0000256" key="3">
    <source>
        <dbReference type="ARBA" id="ARBA00008766"/>
    </source>
</evidence>
<evidence type="ECO:0000313" key="15">
    <source>
        <dbReference type="Proteomes" id="UP000294462"/>
    </source>
</evidence>
<dbReference type="OrthoDB" id="9806388at2"/>
<dbReference type="InterPro" id="IPR052433">
    <property type="entry name" value="X-Pro_dipept-like"/>
</dbReference>
<proteinExistence type="inferred from homology"/>
<comment type="cofactor">
    <cofactor evidence="2">
        <name>Mn(2+)</name>
        <dbReference type="ChEBI" id="CHEBI:29035"/>
    </cofactor>
</comment>
<comment type="catalytic activity">
    <reaction evidence="1">
        <text>Release of any N-terminal amino acid, including proline, that is linked to proline, even from a dipeptide or tripeptide.</text>
        <dbReference type="EC" id="3.4.11.9"/>
    </reaction>
</comment>
<dbReference type="InterPro" id="IPR007865">
    <property type="entry name" value="Aminopep_P_N"/>
</dbReference>
<evidence type="ECO:0000256" key="7">
    <source>
        <dbReference type="ARBA" id="ARBA00022801"/>
    </source>
</evidence>
<dbReference type="PRINTS" id="PR00599">
    <property type="entry name" value="MAPEPTIDASE"/>
</dbReference>
<keyword evidence="14" id="KW-0031">Aminopeptidase</keyword>
<protein>
    <recommendedName>
        <fullName evidence="10">Xaa-Pro aminopeptidase</fullName>
        <ecNumber evidence="4">3.4.11.9</ecNumber>
    </recommendedName>
    <alternativeName>
        <fullName evidence="11">Aminopeptidase P II</fullName>
    </alternativeName>
    <alternativeName>
        <fullName evidence="12">X-Pro aminopeptidase</fullName>
    </alternativeName>
</protein>
<dbReference type="GO" id="GO:0006508">
    <property type="term" value="P:proteolysis"/>
    <property type="evidence" value="ECO:0007669"/>
    <property type="project" value="UniProtKB-KW"/>
</dbReference>
<evidence type="ECO:0000256" key="9">
    <source>
        <dbReference type="ARBA" id="ARBA00023211"/>
    </source>
</evidence>
<dbReference type="PANTHER" id="PTHR43226">
    <property type="entry name" value="XAA-PRO AMINOPEPTIDASE 3"/>
    <property type="match status" value="1"/>
</dbReference>
<evidence type="ECO:0000256" key="4">
    <source>
        <dbReference type="ARBA" id="ARBA00012574"/>
    </source>
</evidence>
<feature type="domain" description="Aminopeptidase P N-terminal" evidence="13">
    <location>
        <begin position="1"/>
        <end position="136"/>
    </location>
</feature>
<dbReference type="Pfam" id="PF00557">
    <property type="entry name" value="Peptidase_M24"/>
    <property type="match status" value="1"/>
</dbReference>
<dbReference type="InterPro" id="IPR029149">
    <property type="entry name" value="Creatin/AminoP/Spt16_N"/>
</dbReference>
<evidence type="ECO:0000256" key="5">
    <source>
        <dbReference type="ARBA" id="ARBA00022670"/>
    </source>
</evidence>
<keyword evidence="8" id="KW-0482">Metalloprotease</keyword>
<comment type="similarity">
    <text evidence="3">Belongs to the peptidase M24B family.</text>
</comment>
<evidence type="ECO:0000259" key="13">
    <source>
        <dbReference type="SMART" id="SM01011"/>
    </source>
</evidence>
<evidence type="ECO:0000256" key="2">
    <source>
        <dbReference type="ARBA" id="ARBA00001936"/>
    </source>
</evidence>
<dbReference type="GO" id="GO:0070006">
    <property type="term" value="F:metalloaminopeptidase activity"/>
    <property type="evidence" value="ECO:0007669"/>
    <property type="project" value="InterPro"/>
</dbReference>
<evidence type="ECO:0000256" key="10">
    <source>
        <dbReference type="ARBA" id="ARBA00069363"/>
    </source>
</evidence>
<dbReference type="KEGG" id="ehd:ERCIPSTX3056_638"/>
<dbReference type="FunFam" id="3.90.230.10:FF:000002">
    <property type="entry name" value="Xaa-Pro aminopeptidase 3"/>
    <property type="match status" value="1"/>
</dbReference>
<dbReference type="SUPFAM" id="SSF55920">
    <property type="entry name" value="Creatinase/aminopeptidase"/>
    <property type="match status" value="1"/>
</dbReference>
<organism evidence="14 15">
    <name type="scientific">Candidatus Erwinia haradaeae</name>
    <dbReference type="NCBI Taxonomy" id="1922217"/>
    <lineage>
        <taxon>Bacteria</taxon>
        <taxon>Pseudomonadati</taxon>
        <taxon>Pseudomonadota</taxon>
        <taxon>Gammaproteobacteria</taxon>
        <taxon>Enterobacterales</taxon>
        <taxon>Erwiniaceae</taxon>
        <taxon>Erwinia</taxon>
    </lineage>
</organism>
<dbReference type="RefSeq" id="WP_072666483.1">
    <property type="nucleotide sequence ID" value="NZ_LR217725.1"/>
</dbReference>
<dbReference type="SUPFAM" id="SSF53092">
    <property type="entry name" value="Creatinase/prolidase N-terminal domain"/>
    <property type="match status" value="1"/>
</dbReference>
<keyword evidence="5" id="KW-0645">Protease</keyword>
<dbReference type="GO" id="GO:0030145">
    <property type="term" value="F:manganese ion binding"/>
    <property type="evidence" value="ECO:0007669"/>
    <property type="project" value="InterPro"/>
</dbReference>
<dbReference type="EC" id="3.4.11.9" evidence="4"/>
<dbReference type="InterPro" id="IPR001714">
    <property type="entry name" value="Pept_M24_MAP"/>
</dbReference>
<dbReference type="AlphaFoldDB" id="A0A451DLU6"/>
<dbReference type="Proteomes" id="UP000294462">
    <property type="component" value="Chromosome"/>
</dbReference>
<dbReference type="NCBIfam" id="NF008131">
    <property type="entry name" value="PRK10879.1"/>
    <property type="match status" value="1"/>
</dbReference>
<name>A0A451DLU6_9GAMM</name>
<evidence type="ECO:0000313" key="14">
    <source>
        <dbReference type="EMBL" id="VFP87711.1"/>
    </source>
</evidence>
<dbReference type="InterPro" id="IPR036005">
    <property type="entry name" value="Creatinase/aminopeptidase-like"/>
</dbReference>
<dbReference type="SMART" id="SM01011">
    <property type="entry name" value="AMP_N"/>
    <property type="match status" value="1"/>
</dbReference>
<evidence type="ECO:0000256" key="6">
    <source>
        <dbReference type="ARBA" id="ARBA00022723"/>
    </source>
</evidence>
<dbReference type="PANTHER" id="PTHR43226:SF4">
    <property type="entry name" value="XAA-PRO AMINOPEPTIDASE 3"/>
    <property type="match status" value="1"/>
</dbReference>
<gene>
    <name evidence="14" type="primary">pepP</name>
    <name evidence="14" type="ORF">ERCIPSTX3056_638</name>
</gene>